<accession>A0A317JMP9</accession>
<comment type="caution">
    <text evidence="2">The sequence shown here is derived from an EMBL/GenBank/DDBJ whole genome shotgun (WGS) entry which is preliminary data.</text>
</comment>
<keyword evidence="1" id="KW-1133">Transmembrane helix</keyword>
<sequence length="163" mass="17295">MSDTNLQPSTTSAHPNSKKSMMPLLVGGAFVVVVVAGGATALYRGGTASSQTTTSSSTSLSTTTQSFKDGRYISEGDYMTHVGQKHLSVEVTLKDSVITDVNVTNQADDPMSVRYQDIFIANYKQLVVGKKITDIQLSKVAGSSLTPQGFNDALQKIEAQAKS</sequence>
<organism evidence="2 3">
    <name type="scientific">Candidatus Cerribacteria bacterium 'Amazon FNV 2010 28 9'</name>
    <dbReference type="NCBI Taxonomy" id="2081795"/>
    <lineage>
        <taxon>Bacteria</taxon>
        <taxon>Candidatus Cerribacteria</taxon>
    </lineage>
</organism>
<dbReference type="Proteomes" id="UP000246104">
    <property type="component" value="Unassembled WGS sequence"/>
</dbReference>
<keyword evidence="1" id="KW-0812">Transmembrane</keyword>
<proteinExistence type="predicted"/>
<keyword evidence="1" id="KW-0472">Membrane</keyword>
<reference evidence="2 3" key="1">
    <citation type="submission" date="2018-02" db="EMBL/GenBank/DDBJ databases">
        <title>Genomic Reconstructions from Amazon Rainforest and Pasture Soil Reveal Novel Insights into the Physiology of Candidate Phyla in Tropical Sites.</title>
        <authorList>
            <person name="Kroeger M.E."/>
            <person name="Delmont T."/>
            <person name="Eren A.M."/>
            <person name="Guo J."/>
            <person name="Meyer K.M."/>
            <person name="Khan K."/>
            <person name="Rodrigues J.L.M."/>
            <person name="Bohannan B.J.M."/>
            <person name="Tringe S."/>
            <person name="Borges C.D."/>
            <person name="Tiedje J."/>
            <person name="Tsai S.M."/>
            <person name="Nusslein K."/>
        </authorList>
    </citation>
    <scope>NUCLEOTIDE SEQUENCE [LARGE SCALE GENOMIC DNA]</scope>
    <source>
        <strain evidence="2">Amazon FNV 2010 28 9</strain>
    </source>
</reference>
<name>A0A317JMP9_9BACT</name>
<feature type="transmembrane region" description="Helical" evidence="1">
    <location>
        <begin position="20"/>
        <end position="43"/>
    </location>
</feature>
<evidence type="ECO:0000256" key="1">
    <source>
        <dbReference type="SAM" id="Phobius"/>
    </source>
</evidence>
<dbReference type="EMBL" id="PSRQ01000052">
    <property type="protein sequence ID" value="PWU22932.1"/>
    <property type="molecule type" value="Genomic_DNA"/>
</dbReference>
<evidence type="ECO:0000313" key="3">
    <source>
        <dbReference type="Proteomes" id="UP000246104"/>
    </source>
</evidence>
<evidence type="ECO:0000313" key="2">
    <source>
        <dbReference type="EMBL" id="PWU22932.1"/>
    </source>
</evidence>
<gene>
    <name evidence="2" type="ORF">C5B42_04680</name>
</gene>
<protein>
    <submittedName>
        <fullName evidence="2">Uncharacterized protein</fullName>
    </submittedName>
</protein>
<dbReference type="AlphaFoldDB" id="A0A317JMP9"/>